<reference evidence="2 3" key="1">
    <citation type="submission" date="2020-07" db="EMBL/GenBank/DDBJ databases">
        <title>Fungal Genomes of the International Space Station.</title>
        <authorList>
            <person name="Seuylemezian A."/>
            <person name="Singh N.K."/>
            <person name="Wood J."/>
            <person name="Venkateswaran K."/>
        </authorList>
    </citation>
    <scope>NUCLEOTIDE SEQUENCE [LARGE SCALE GENOMIC DNA]</scope>
    <source>
        <strain evidence="2 3">PL-B2</strain>
    </source>
</reference>
<dbReference type="EMBL" id="JACWFH010000038">
    <property type="protein sequence ID" value="MBY0099567.1"/>
    <property type="molecule type" value="Genomic_DNA"/>
</dbReference>
<dbReference type="Proteomes" id="UP000769780">
    <property type="component" value="Unassembled WGS sequence"/>
</dbReference>
<dbReference type="CDD" id="cd05685">
    <property type="entry name" value="S1_Tex"/>
    <property type="match status" value="1"/>
</dbReference>
<dbReference type="Pfam" id="PF00575">
    <property type="entry name" value="S1"/>
    <property type="match status" value="1"/>
</dbReference>
<dbReference type="SUPFAM" id="SSF158832">
    <property type="entry name" value="Tex N-terminal region-like"/>
    <property type="match status" value="1"/>
</dbReference>
<dbReference type="SUPFAM" id="SSF53098">
    <property type="entry name" value="Ribonuclease H-like"/>
    <property type="match status" value="1"/>
</dbReference>
<dbReference type="InterPro" id="IPR012340">
    <property type="entry name" value="NA-bd_OB-fold"/>
</dbReference>
<dbReference type="Pfam" id="PF12836">
    <property type="entry name" value="HHH_3"/>
    <property type="match status" value="1"/>
</dbReference>
<dbReference type="InterPro" id="IPR050437">
    <property type="entry name" value="Ribos_protein_bS1-like"/>
</dbReference>
<dbReference type="PROSITE" id="PS50126">
    <property type="entry name" value="S1"/>
    <property type="match status" value="1"/>
</dbReference>
<evidence type="ECO:0000259" key="1">
    <source>
        <dbReference type="PROSITE" id="PS50126"/>
    </source>
</evidence>
<comment type="caution">
    <text evidence="2">The sequence shown here is derived from an EMBL/GenBank/DDBJ whole genome shotgun (WGS) entry which is preliminary data.</text>
</comment>
<dbReference type="InterPro" id="IPR055179">
    <property type="entry name" value="Tex-like_central_region"/>
</dbReference>
<proteinExistence type="predicted"/>
<dbReference type="SMART" id="SM00732">
    <property type="entry name" value="YqgFc"/>
    <property type="match status" value="1"/>
</dbReference>
<evidence type="ECO:0000313" key="2">
    <source>
        <dbReference type="EMBL" id="MBY0099567.1"/>
    </source>
</evidence>
<dbReference type="InterPro" id="IPR023323">
    <property type="entry name" value="Tex-like_dom_sf"/>
</dbReference>
<dbReference type="PANTHER" id="PTHR10724:SF10">
    <property type="entry name" value="S1 RNA-BINDING DOMAIN-CONTAINING PROTEIN 1"/>
    <property type="match status" value="1"/>
</dbReference>
<accession>A0ABS7KBA4</accession>
<dbReference type="Gene3D" id="2.40.50.140">
    <property type="entry name" value="Nucleic acid-binding proteins"/>
    <property type="match status" value="1"/>
</dbReference>
<dbReference type="InterPro" id="IPR006641">
    <property type="entry name" value="YqgF/RNaseH-like_dom"/>
</dbReference>
<gene>
    <name evidence="2" type="ORF">H0185_22710</name>
</gene>
<dbReference type="InterPro" id="IPR037027">
    <property type="entry name" value="YqgF/RNaseH-like_dom_sf"/>
</dbReference>
<dbReference type="Gene3D" id="1.10.10.650">
    <property type="entry name" value="RuvA domain 2-like"/>
    <property type="match status" value="1"/>
</dbReference>
<dbReference type="Pfam" id="PF22706">
    <property type="entry name" value="Tex_central_region"/>
    <property type="match status" value="1"/>
</dbReference>
<protein>
    <submittedName>
        <fullName evidence="2">RNA-binding transcriptional accessory protein</fullName>
    </submittedName>
</protein>
<dbReference type="SUPFAM" id="SSF50249">
    <property type="entry name" value="Nucleic acid-binding proteins"/>
    <property type="match status" value="1"/>
</dbReference>
<dbReference type="Gene3D" id="3.30.420.140">
    <property type="entry name" value="YqgF/RNase H-like domain"/>
    <property type="match status" value="1"/>
</dbReference>
<feature type="domain" description="S1 motif" evidence="1">
    <location>
        <begin position="665"/>
        <end position="734"/>
    </location>
</feature>
<name>A0ABS7KBA4_9BACI</name>
<organism evidence="2 3">
    <name type="scientific">Mesobacillus maritimus</name>
    <dbReference type="NCBI Taxonomy" id="1643336"/>
    <lineage>
        <taxon>Bacteria</taxon>
        <taxon>Bacillati</taxon>
        <taxon>Bacillota</taxon>
        <taxon>Bacilli</taxon>
        <taxon>Bacillales</taxon>
        <taxon>Bacillaceae</taxon>
        <taxon>Mesobacillus</taxon>
    </lineage>
</organism>
<sequence length="738" mass="83081">MRRSYTSTGGWSLLNETIDKQEQYIKLIANEQSLNPKQVKNVISMIDEGNTVPFIARYRKEQTGALDEVQIRNVIERWQYIQHLEQRKEEVIRLIEEQGKLTTELKAGIEKSVKLQEVEDLYRPYKQKRRTKATVAKEKGLEPLAEWILTFPVQGSLEVEAGKYLSDEKGVTTVEDAVSGAQDIIAEMISDDASSRKWIRTETSKRGHVESEVKDKEKDEKNVYEMYYEYAEPISKIVPHRILALNRGEKEGILRVAIKMETDSVINYLNRKWIQNPKSLTVATVGEAISDAYKRLIQPSIEREIRNELTEKAEEQAIHIFSENLRKLLLQPPLKGKMVLGVDPAYRTGCKLALVDETGKVLKIDVIYPHLSAARVDEAKRKFVQILKDFQVEMVAIGNGTASRETEQFVSDILKEFDREIFYLIVNEAGASVYSASDLAREEFPDLQVEERSAVSIARRLQDPLAELVKIDPQSVGVGQYQHDVSQKKLSESLTFVVETAVNQVGVNVNTASSSLLQYVSGLSKTVANNIVKKREEEGKFTSRTQLKKIPRLGAKTYEQAIGFLRVIDGKEPLDRTAIHPESYGEVKQLLTSLGFKTADLGTSELKDKLSKMDIEKTAEELGIGELTLKDIIDALVRPARDPRDDLPAPLLKKDVLKLEDLKPGMELQGTVRNVVDFGAFVDIGVKQDGLVHISKLSTKFVKHPLDVVSVGDVVNVWVDSVDMKKGRVALTMLPPGQ</sequence>
<dbReference type="InterPro" id="IPR023319">
    <property type="entry name" value="Tex-like_HTH_dom_sf"/>
</dbReference>
<dbReference type="PANTHER" id="PTHR10724">
    <property type="entry name" value="30S RIBOSOMAL PROTEIN S1"/>
    <property type="match status" value="1"/>
</dbReference>
<dbReference type="InterPro" id="IPR018974">
    <property type="entry name" value="Tex-like_N"/>
</dbReference>
<dbReference type="Pfam" id="PF09371">
    <property type="entry name" value="Tex_N"/>
    <property type="match status" value="1"/>
</dbReference>
<dbReference type="InterPro" id="IPR041692">
    <property type="entry name" value="HHH_9"/>
</dbReference>
<dbReference type="InterPro" id="IPR044146">
    <property type="entry name" value="S1_Tex"/>
</dbReference>
<dbReference type="Pfam" id="PF16921">
    <property type="entry name" value="Tex_YqgF"/>
    <property type="match status" value="1"/>
</dbReference>
<dbReference type="InterPro" id="IPR032639">
    <property type="entry name" value="Tex_YqgF"/>
</dbReference>
<dbReference type="Pfam" id="PF17674">
    <property type="entry name" value="HHH_9"/>
    <property type="match status" value="1"/>
</dbReference>
<dbReference type="InterPro" id="IPR010994">
    <property type="entry name" value="RuvA_2-like"/>
</dbReference>
<dbReference type="InterPro" id="IPR003029">
    <property type="entry name" value="S1_domain"/>
</dbReference>
<dbReference type="SMART" id="SM00316">
    <property type="entry name" value="S1"/>
    <property type="match status" value="1"/>
</dbReference>
<evidence type="ECO:0000313" key="3">
    <source>
        <dbReference type="Proteomes" id="UP000769780"/>
    </source>
</evidence>
<dbReference type="Gene3D" id="1.10.3500.10">
    <property type="entry name" value="Tex N-terminal region-like"/>
    <property type="match status" value="1"/>
</dbReference>
<keyword evidence="3" id="KW-1185">Reference proteome</keyword>
<dbReference type="SUPFAM" id="SSF47781">
    <property type="entry name" value="RuvA domain 2-like"/>
    <property type="match status" value="2"/>
</dbReference>
<dbReference type="InterPro" id="IPR012337">
    <property type="entry name" value="RNaseH-like_sf"/>
</dbReference>
<dbReference type="Gene3D" id="1.10.150.310">
    <property type="entry name" value="Tex RuvX-like domain-like"/>
    <property type="match status" value="1"/>
</dbReference>